<gene>
    <name evidence="4" type="primary">6037323</name>
    <name evidence="3" type="ORF">CpipJ_CPIJ005764</name>
</gene>
<dbReference type="VEuPathDB" id="VectorBase:CQUJHB005672"/>
<dbReference type="AlphaFoldDB" id="B0WEW4"/>
<dbReference type="SUPFAM" id="SSF52540">
    <property type="entry name" value="P-loop containing nucleoside triphosphate hydrolases"/>
    <property type="match status" value="1"/>
</dbReference>
<dbReference type="Pfam" id="PF00009">
    <property type="entry name" value="GTP_EFTU"/>
    <property type="match status" value="1"/>
</dbReference>
<dbReference type="PANTHER" id="PTHR42908:SF6">
    <property type="entry name" value="116 KDA U5 SMALL NUCLEAR RIBONUCLEOPROTEIN COMPONENT"/>
    <property type="match status" value="1"/>
</dbReference>
<evidence type="ECO:0000259" key="2">
    <source>
        <dbReference type="Pfam" id="PF00009"/>
    </source>
</evidence>
<organism>
    <name type="scientific">Culex quinquefasciatus</name>
    <name type="common">Southern house mosquito</name>
    <name type="synonym">Culex pungens</name>
    <dbReference type="NCBI Taxonomy" id="7176"/>
    <lineage>
        <taxon>Eukaryota</taxon>
        <taxon>Metazoa</taxon>
        <taxon>Ecdysozoa</taxon>
        <taxon>Arthropoda</taxon>
        <taxon>Hexapoda</taxon>
        <taxon>Insecta</taxon>
        <taxon>Pterygota</taxon>
        <taxon>Neoptera</taxon>
        <taxon>Endopterygota</taxon>
        <taxon>Diptera</taxon>
        <taxon>Nematocera</taxon>
        <taxon>Culicoidea</taxon>
        <taxon>Culicidae</taxon>
        <taxon>Culicinae</taxon>
        <taxon>Culicini</taxon>
        <taxon>Culex</taxon>
        <taxon>Culex</taxon>
    </lineage>
</organism>
<protein>
    <submittedName>
        <fullName evidence="3 4">Snrp116-pending-prov protein</fullName>
    </submittedName>
</protein>
<dbReference type="KEGG" id="cqu:CpipJ_CPIJ005764"/>
<sequence>MGRTRQNNNAIGGHLGGVKMKRAVGEQVVGQAESRAEGLLVERVGQGNLPDFRRSTLLALAANVSSRTIRPLVTIPVSNKPPPLHHGKTMFVECLVWQTHPQFQDMDERDLRYTIMLFTEQKRGVSIKATPITLVLSDVKSKSFLINVFDAPGHGNGRDVRMCGGAVCVRGGGRFVEYGPIVVARDSGARLTTIYMGAMVLPRLVDDEDFRTLQIERLWIYEARYKVELNRVTAGNSIFIEGFDQYFVKTSTIIGVDMMNKDVLIFRPLKSNTQSIKKIAVKLVNLSELPEMLDGLVPVANLVVAFCKCFDETPKKKNKITMVARPLEKGLVEDIENVSVCIGWNKKLGESATTGSDRGTIDLGLRPDNTSPKEPCWAPSKTPSCKASSGARAKDRSTRNPIRNVKFNIAGSTAQEPFTADVLKSSQPPAESHTSPRTHSSLVPPCTPSKISSVLP</sequence>
<dbReference type="EMBL" id="DS231912">
    <property type="protein sequence ID" value="EDS25822.1"/>
    <property type="molecule type" value="Genomic_DNA"/>
</dbReference>
<dbReference type="Proteomes" id="UP000002320">
    <property type="component" value="Unassembled WGS sequence"/>
</dbReference>
<reference evidence="3" key="1">
    <citation type="submission" date="2007-03" db="EMBL/GenBank/DDBJ databases">
        <title>Annotation of Culex pipiens quinquefasciatus.</title>
        <authorList>
            <consortium name="The Broad Institute Genome Sequencing Platform"/>
            <person name="Atkinson P.W."/>
            <person name="Hemingway J."/>
            <person name="Christensen B.M."/>
            <person name="Higgs S."/>
            <person name="Kodira C."/>
            <person name="Hannick L."/>
            <person name="Megy K."/>
            <person name="O'Leary S."/>
            <person name="Pearson M."/>
            <person name="Haas B.J."/>
            <person name="Mauceli E."/>
            <person name="Wortman J.R."/>
            <person name="Lee N.H."/>
            <person name="Guigo R."/>
            <person name="Stanke M."/>
            <person name="Alvarado L."/>
            <person name="Amedeo P."/>
            <person name="Antoine C.H."/>
            <person name="Arensburger P."/>
            <person name="Bidwell S.L."/>
            <person name="Crawford M."/>
            <person name="Camaro F."/>
            <person name="Devon K."/>
            <person name="Engels R."/>
            <person name="Hammond M."/>
            <person name="Howarth C."/>
            <person name="Koehrsen M."/>
            <person name="Lawson D."/>
            <person name="Montgomery P."/>
            <person name="Nene V."/>
            <person name="Nusbaum C."/>
            <person name="Puiu D."/>
            <person name="Romero-Severson J."/>
            <person name="Severson D.W."/>
            <person name="Shumway M."/>
            <person name="Sisk P."/>
            <person name="Stolte C."/>
            <person name="Zeng Q."/>
            <person name="Eisenstadt E."/>
            <person name="Fraser-Liggett C."/>
            <person name="Strausberg R."/>
            <person name="Galagan J."/>
            <person name="Birren B."/>
            <person name="Collins F.H."/>
        </authorList>
    </citation>
    <scope>NUCLEOTIDE SEQUENCE [LARGE SCALE GENOMIC DNA]</scope>
    <source>
        <strain evidence="3">JHB</strain>
    </source>
</reference>
<feature type="region of interest" description="Disordered" evidence="1">
    <location>
        <begin position="352"/>
        <end position="456"/>
    </location>
</feature>
<dbReference type="InterPro" id="IPR000795">
    <property type="entry name" value="T_Tr_GTP-bd_dom"/>
</dbReference>
<dbReference type="GO" id="GO:0046540">
    <property type="term" value="C:U4/U6 x U5 tri-snRNP complex"/>
    <property type="evidence" value="ECO:0007669"/>
    <property type="project" value="TreeGrafter"/>
</dbReference>
<accession>B0WEW4</accession>
<dbReference type="eggNOG" id="KOG0468">
    <property type="taxonomic scope" value="Eukaryota"/>
</dbReference>
<dbReference type="GO" id="GO:0005829">
    <property type="term" value="C:cytosol"/>
    <property type="evidence" value="ECO:0007669"/>
    <property type="project" value="TreeGrafter"/>
</dbReference>
<dbReference type="GO" id="GO:0071007">
    <property type="term" value="C:U2-type catalytic step 2 spliceosome"/>
    <property type="evidence" value="ECO:0007669"/>
    <property type="project" value="TreeGrafter"/>
</dbReference>
<dbReference type="OrthoDB" id="364892at2759"/>
<dbReference type="InterPro" id="IPR009000">
    <property type="entry name" value="Transl_B-barrel_sf"/>
</dbReference>
<dbReference type="GO" id="GO:0005525">
    <property type="term" value="F:GTP binding"/>
    <property type="evidence" value="ECO:0007669"/>
    <property type="project" value="InterPro"/>
</dbReference>
<dbReference type="VEuPathDB" id="VectorBase:CPIJ005764"/>
<dbReference type="STRING" id="7176.B0WEW4"/>
<proteinExistence type="predicted"/>
<reference evidence="4" key="2">
    <citation type="submission" date="2021-02" db="UniProtKB">
        <authorList>
            <consortium name="EnsemblMetazoa"/>
        </authorList>
    </citation>
    <scope>IDENTIFICATION</scope>
    <source>
        <strain evidence="4">JHB</strain>
    </source>
</reference>
<dbReference type="Gene3D" id="3.40.50.300">
    <property type="entry name" value="P-loop containing nucleotide triphosphate hydrolases"/>
    <property type="match status" value="1"/>
</dbReference>
<feature type="compositionally biased region" description="Polar residues" evidence="1">
    <location>
        <begin position="424"/>
        <end position="441"/>
    </location>
</feature>
<dbReference type="Gene3D" id="2.40.30.10">
    <property type="entry name" value="Translation factors"/>
    <property type="match status" value="1"/>
</dbReference>
<dbReference type="InParanoid" id="B0WEW4"/>
<dbReference type="SUPFAM" id="SSF50447">
    <property type="entry name" value="Translation proteins"/>
    <property type="match status" value="1"/>
</dbReference>
<evidence type="ECO:0000256" key="1">
    <source>
        <dbReference type="SAM" id="MobiDB-lite"/>
    </source>
</evidence>
<dbReference type="InterPro" id="IPR027417">
    <property type="entry name" value="P-loop_NTPase"/>
</dbReference>
<dbReference type="HOGENOM" id="CLU_048335_0_0_1"/>
<dbReference type="GO" id="GO:0000398">
    <property type="term" value="P:mRNA splicing, via spliceosome"/>
    <property type="evidence" value="ECO:0007669"/>
    <property type="project" value="TreeGrafter"/>
</dbReference>
<dbReference type="GO" id="GO:0003924">
    <property type="term" value="F:GTPase activity"/>
    <property type="evidence" value="ECO:0007669"/>
    <property type="project" value="InterPro"/>
</dbReference>
<evidence type="ECO:0000313" key="3">
    <source>
        <dbReference type="EMBL" id="EDS25822.1"/>
    </source>
</evidence>
<evidence type="ECO:0000313" key="4">
    <source>
        <dbReference type="EnsemblMetazoa" id="CPIJ005764-PA"/>
    </source>
</evidence>
<evidence type="ECO:0000313" key="5">
    <source>
        <dbReference type="Proteomes" id="UP000002320"/>
    </source>
</evidence>
<feature type="domain" description="Tr-type G" evidence="2">
    <location>
        <begin position="84"/>
        <end position="155"/>
    </location>
</feature>
<dbReference type="GO" id="GO:0030623">
    <property type="term" value="F:U5 snRNA binding"/>
    <property type="evidence" value="ECO:0007669"/>
    <property type="project" value="TreeGrafter"/>
</dbReference>
<keyword evidence="5" id="KW-1185">Reference proteome</keyword>
<name>B0WEW4_CULQU</name>
<dbReference type="EnsemblMetazoa" id="CPIJ005764-RA">
    <property type="protein sequence ID" value="CPIJ005764-PA"/>
    <property type="gene ID" value="CPIJ005764"/>
</dbReference>
<dbReference type="PANTHER" id="PTHR42908">
    <property type="entry name" value="TRANSLATION ELONGATION FACTOR-RELATED"/>
    <property type="match status" value="1"/>
</dbReference>